<dbReference type="RefSeq" id="WP_126483315.1">
    <property type="nucleotide sequence ID" value="NZ_RXNS01000007.1"/>
</dbReference>
<evidence type="ECO:0000313" key="3">
    <source>
        <dbReference type="Proteomes" id="UP000267400"/>
    </source>
</evidence>
<keyword evidence="3" id="KW-1185">Reference proteome</keyword>
<organism evidence="2 3">
    <name type="scientific">Halomonas nitroreducens</name>
    <dbReference type="NCBI Taxonomy" id="447425"/>
    <lineage>
        <taxon>Bacteria</taxon>
        <taxon>Pseudomonadati</taxon>
        <taxon>Pseudomonadota</taxon>
        <taxon>Gammaproteobacteria</taxon>
        <taxon>Oceanospirillales</taxon>
        <taxon>Halomonadaceae</taxon>
        <taxon>Halomonas</taxon>
    </lineage>
</organism>
<dbReference type="InterPro" id="IPR011048">
    <property type="entry name" value="Haem_d1_sf"/>
</dbReference>
<dbReference type="Gene3D" id="2.140.10.20">
    <property type="entry name" value="C-terminal (heme d1) domain of cytochrome cd1-nitrite reductase"/>
    <property type="match status" value="1"/>
</dbReference>
<protein>
    <submittedName>
        <fullName evidence="2">Protein nirF</fullName>
    </submittedName>
</protein>
<dbReference type="PANTHER" id="PTHR47197:SF3">
    <property type="entry name" value="DIHYDRO-HEME D1 DEHYDROGENASE"/>
    <property type="match status" value="1"/>
</dbReference>
<accession>A0A431V3N0</accession>
<dbReference type="SUPFAM" id="SSF51004">
    <property type="entry name" value="C-terminal (heme d1) domain of cytochrome cd1-nitrite reductase"/>
    <property type="match status" value="1"/>
</dbReference>
<dbReference type="Pfam" id="PF02239">
    <property type="entry name" value="Cytochrom_D1"/>
    <property type="match status" value="1"/>
</dbReference>
<dbReference type="CDD" id="cd20778">
    <property type="entry name" value="8prop_hemeD1_NirF"/>
    <property type="match status" value="1"/>
</dbReference>
<dbReference type="EMBL" id="RXNS01000007">
    <property type="protein sequence ID" value="RTR04479.1"/>
    <property type="molecule type" value="Genomic_DNA"/>
</dbReference>
<sequence>MTLNALPPLLFASLLALLAGCQSPGAPAERAALRGTGDLGVVVERATGSLLLVDTTEQAVLDRIEGLGDLSHASVKFSRDGRHAFVFGRDGGLSRVDLLTGEVTARVMQAGNSIGGAISQDGRLVAVANYAPGGVRVFDSETLAPVAEIPATYRAEDGSRQRAKVVGLVDAPGNRFVYSLFDAGEIRLLDMSGESPTERRFTAIGEQPYDALIDPTGRYYLAGLFGEDGLALLDLWHPERGVQRILPDYGRGEERLPVYKMPHLEGWALANGSAWLPAVGRHEVLVADEADWTLVDRIAVQGQPVFVMSRPDERQVWVNFAHPDNDVVQVIDTESREVVSTLSPGEAVLHMEFTPRGEHVWISARDSDRVRVYDTRTFEVLAELASESPSGIFFTDRAHRIGL</sequence>
<comment type="caution">
    <text evidence="2">The sequence shown here is derived from an EMBL/GenBank/DDBJ whole genome shotgun (WGS) entry which is preliminary data.</text>
</comment>
<name>A0A431V3N0_9GAMM</name>
<keyword evidence="1" id="KW-0732">Signal</keyword>
<dbReference type="Proteomes" id="UP000267400">
    <property type="component" value="Unassembled WGS sequence"/>
</dbReference>
<dbReference type="InterPro" id="IPR051200">
    <property type="entry name" value="Host-pathogen_enzymatic-act"/>
</dbReference>
<proteinExistence type="predicted"/>
<dbReference type="PANTHER" id="PTHR47197">
    <property type="entry name" value="PROTEIN NIRF"/>
    <property type="match status" value="1"/>
</dbReference>
<reference evidence="2 3" key="1">
    <citation type="submission" date="2018-12" db="EMBL/GenBank/DDBJ databases">
        <authorList>
            <person name="Yu L."/>
        </authorList>
    </citation>
    <scope>NUCLEOTIDE SEQUENCE [LARGE SCALE GENOMIC DNA]</scope>
    <source>
        <strain evidence="2 3">11S</strain>
    </source>
</reference>
<gene>
    <name evidence="2" type="ORF">EKG36_09205</name>
</gene>
<evidence type="ECO:0000313" key="2">
    <source>
        <dbReference type="EMBL" id="RTR04479.1"/>
    </source>
</evidence>
<feature type="chain" id="PRO_5019447750" evidence="1">
    <location>
        <begin position="29"/>
        <end position="403"/>
    </location>
</feature>
<dbReference type="AlphaFoldDB" id="A0A431V3N0"/>
<dbReference type="OrthoDB" id="5290932at2"/>
<dbReference type="InterPro" id="IPR003143">
    <property type="entry name" value="Cyt_cd1_C_sf"/>
</dbReference>
<feature type="signal peptide" evidence="1">
    <location>
        <begin position="1"/>
        <end position="28"/>
    </location>
</feature>
<evidence type="ECO:0000256" key="1">
    <source>
        <dbReference type="SAM" id="SignalP"/>
    </source>
</evidence>